<proteinExistence type="predicted"/>
<reference evidence="2" key="1">
    <citation type="submission" date="2025-08" db="UniProtKB">
        <authorList>
            <consortium name="RefSeq"/>
        </authorList>
    </citation>
    <scope>IDENTIFICATION</scope>
</reference>
<dbReference type="AlphaFoldDB" id="A0A6P4E6V6"/>
<feature type="compositionally biased region" description="Gly residues" evidence="1">
    <location>
        <begin position="123"/>
        <end position="133"/>
    </location>
</feature>
<evidence type="ECO:0000256" key="1">
    <source>
        <dbReference type="SAM" id="MobiDB-lite"/>
    </source>
</evidence>
<feature type="region of interest" description="Disordered" evidence="1">
    <location>
        <begin position="71"/>
        <end position="157"/>
    </location>
</feature>
<name>A0A6P4E6V6_DRORH</name>
<accession>A0A6P4E6V6</accession>
<sequence>MATPPWRPNRPPTPRYHRPEPHPKSPETLPPATEETTTVRIDVPAAHGSHSTRAFVVKGVRWPQQSVVWSWPEGPATEAAGEEPHMGRRGSQGEPSGSPKERPAGRVGPTDAEYGAIHPEGGNTPGGAGGEGTVGVARARGQPSTPSAAATLDKCIE</sequence>
<protein>
    <submittedName>
        <fullName evidence="2">Translation initiation factor IF-2-like</fullName>
    </submittedName>
</protein>
<feature type="compositionally biased region" description="Pro residues" evidence="1">
    <location>
        <begin position="1"/>
        <end position="14"/>
    </location>
</feature>
<organism evidence="2">
    <name type="scientific">Drosophila rhopaloa</name>
    <name type="common">Fruit fly</name>
    <dbReference type="NCBI Taxonomy" id="1041015"/>
    <lineage>
        <taxon>Eukaryota</taxon>
        <taxon>Metazoa</taxon>
        <taxon>Ecdysozoa</taxon>
        <taxon>Arthropoda</taxon>
        <taxon>Hexapoda</taxon>
        <taxon>Insecta</taxon>
        <taxon>Pterygota</taxon>
        <taxon>Neoptera</taxon>
        <taxon>Endopterygota</taxon>
        <taxon>Diptera</taxon>
        <taxon>Brachycera</taxon>
        <taxon>Muscomorpha</taxon>
        <taxon>Ephydroidea</taxon>
        <taxon>Drosophilidae</taxon>
        <taxon>Drosophila</taxon>
        <taxon>Sophophora</taxon>
    </lineage>
</organism>
<gene>
    <name evidence="2" type="primary">LOC108040709</name>
</gene>
<evidence type="ECO:0000313" key="2">
    <source>
        <dbReference type="RefSeq" id="XP_016973770.1"/>
    </source>
</evidence>
<feature type="region of interest" description="Disordered" evidence="1">
    <location>
        <begin position="1"/>
        <end position="56"/>
    </location>
</feature>
<dbReference type="RefSeq" id="XP_016973770.1">
    <property type="nucleotide sequence ID" value="XM_017118281.1"/>
</dbReference>
<feature type="compositionally biased region" description="Low complexity" evidence="1">
    <location>
        <begin position="26"/>
        <end position="38"/>
    </location>
</feature>